<evidence type="ECO:0000313" key="9">
    <source>
        <dbReference type="Proteomes" id="UP000053558"/>
    </source>
</evidence>
<name>A0A5M3N2E5_CONPW</name>
<dbReference type="KEGG" id="cput:CONPUDRAFT_87599"/>
<feature type="region of interest" description="Disordered" evidence="6">
    <location>
        <begin position="415"/>
        <end position="467"/>
    </location>
</feature>
<comment type="similarity">
    <text evidence="2">Belongs to the TAF7 family.</text>
</comment>
<comment type="subcellular location">
    <subcellularLocation>
        <location evidence="1">Nucleus</location>
    </subcellularLocation>
</comment>
<evidence type="ECO:0000256" key="3">
    <source>
        <dbReference type="ARBA" id="ARBA00023015"/>
    </source>
</evidence>
<evidence type="ECO:0000256" key="4">
    <source>
        <dbReference type="ARBA" id="ARBA00023163"/>
    </source>
</evidence>
<evidence type="ECO:0000256" key="5">
    <source>
        <dbReference type="ARBA" id="ARBA00023242"/>
    </source>
</evidence>
<dbReference type="PANTHER" id="PTHR12228:SF0">
    <property type="entry name" value="TATA-BOX BINDING PROTEIN ASSOCIATED FACTOR 7"/>
    <property type="match status" value="1"/>
</dbReference>
<keyword evidence="9" id="KW-1185">Reference proteome</keyword>
<feature type="compositionally biased region" description="Basic and acidic residues" evidence="6">
    <location>
        <begin position="415"/>
        <end position="432"/>
    </location>
</feature>
<dbReference type="GO" id="GO:0005669">
    <property type="term" value="C:transcription factor TFIID complex"/>
    <property type="evidence" value="ECO:0007669"/>
    <property type="project" value="InterPro"/>
</dbReference>
<protein>
    <recommendedName>
        <fullName evidence="7">TAFII55 protein conserved region domain-containing protein</fullName>
    </recommendedName>
</protein>
<dbReference type="Proteomes" id="UP000053558">
    <property type="component" value="Unassembled WGS sequence"/>
</dbReference>
<sequence>MDEDVIVVDDELGPSSVSEASLHTPVNPHRTRPMRAAAEQAMVNTSRIQGTPGLESERTTRSAAAKFRPQPKLKFKLSDKAASQAPCSSFLGPYDRELDSDDEDLAFEEQFIIRMPPGEDCEKLRKMVASREVADSVWFKFKDSRRGIFHIGNSYYSFKLVDLPCIIEAQKTLDSKQMFKVADICQMMVVEYRIGGEDTFNLSKNINVDEFIWPHGITPPLHHARKRRFRKRVNKRTIESVEEEVERLLAEDGLAAEVQYDVLENVNPDLSDSEFIDRDERAGDPGIAGSDAGDAPTPGPDAGDGDADEGEEDEGDGEIDEDLAAELDLALGDDENESGDEEEEDDEDESEEEEEGEDDDDEAVQSRKLLNEEIRDLQAAVAKKGSEIASSANPLIKKRFEDALKKLQADLDMKLLQREEMKERQQRKKESGGDPDTDAEGVGTKPSSHEVGDDLFGVDGEDAMEVG</sequence>
<dbReference type="PANTHER" id="PTHR12228">
    <property type="entry name" value="TRANSCRIPTION INITIATION FACTOR TFIID 55 KD SUBUNIT-RELATED"/>
    <property type="match status" value="1"/>
</dbReference>
<feature type="region of interest" description="Disordered" evidence="6">
    <location>
        <begin position="269"/>
        <end position="371"/>
    </location>
</feature>
<feature type="region of interest" description="Disordered" evidence="6">
    <location>
        <begin position="1"/>
        <end position="32"/>
    </location>
</feature>
<dbReference type="InterPro" id="IPR006751">
    <property type="entry name" value="TAFII55_prot_cons_reg"/>
</dbReference>
<dbReference type="AlphaFoldDB" id="A0A5M3N2E5"/>
<reference evidence="9" key="1">
    <citation type="journal article" date="2012" name="Science">
        <title>The Paleozoic origin of enzymatic lignin decomposition reconstructed from 31 fungal genomes.</title>
        <authorList>
            <person name="Floudas D."/>
            <person name="Binder M."/>
            <person name="Riley R."/>
            <person name="Barry K."/>
            <person name="Blanchette R.A."/>
            <person name="Henrissat B."/>
            <person name="Martinez A.T."/>
            <person name="Otillar R."/>
            <person name="Spatafora J.W."/>
            <person name="Yadav J.S."/>
            <person name="Aerts A."/>
            <person name="Benoit I."/>
            <person name="Boyd A."/>
            <person name="Carlson A."/>
            <person name="Copeland A."/>
            <person name="Coutinho P.M."/>
            <person name="de Vries R.P."/>
            <person name="Ferreira P."/>
            <person name="Findley K."/>
            <person name="Foster B."/>
            <person name="Gaskell J."/>
            <person name="Glotzer D."/>
            <person name="Gorecki P."/>
            <person name="Heitman J."/>
            <person name="Hesse C."/>
            <person name="Hori C."/>
            <person name="Igarashi K."/>
            <person name="Jurgens J.A."/>
            <person name="Kallen N."/>
            <person name="Kersten P."/>
            <person name="Kohler A."/>
            <person name="Kuees U."/>
            <person name="Kumar T.K.A."/>
            <person name="Kuo A."/>
            <person name="LaButti K."/>
            <person name="Larrondo L.F."/>
            <person name="Lindquist E."/>
            <person name="Ling A."/>
            <person name="Lombard V."/>
            <person name="Lucas S."/>
            <person name="Lundell T."/>
            <person name="Martin R."/>
            <person name="McLaughlin D.J."/>
            <person name="Morgenstern I."/>
            <person name="Morin E."/>
            <person name="Murat C."/>
            <person name="Nagy L.G."/>
            <person name="Nolan M."/>
            <person name="Ohm R.A."/>
            <person name="Patyshakuliyeva A."/>
            <person name="Rokas A."/>
            <person name="Ruiz-Duenas F.J."/>
            <person name="Sabat G."/>
            <person name="Salamov A."/>
            <person name="Samejima M."/>
            <person name="Schmutz J."/>
            <person name="Slot J.C."/>
            <person name="St John F."/>
            <person name="Stenlid J."/>
            <person name="Sun H."/>
            <person name="Sun S."/>
            <person name="Syed K."/>
            <person name="Tsang A."/>
            <person name="Wiebenga A."/>
            <person name="Young D."/>
            <person name="Pisabarro A."/>
            <person name="Eastwood D.C."/>
            <person name="Martin F."/>
            <person name="Cullen D."/>
            <person name="Grigoriev I.V."/>
            <person name="Hibbett D.S."/>
        </authorList>
    </citation>
    <scope>NUCLEOTIDE SEQUENCE [LARGE SCALE GENOMIC DNA]</scope>
    <source>
        <strain evidence="9">RWD-64-598 SS2</strain>
    </source>
</reference>
<dbReference type="OMA" id="KWEKMQN"/>
<dbReference type="SMART" id="SM01370">
    <property type="entry name" value="TAFII55_N"/>
    <property type="match status" value="1"/>
</dbReference>
<comment type="caution">
    <text evidence="8">The sequence shown here is derived from an EMBL/GenBank/DDBJ whole genome shotgun (WGS) entry which is preliminary data.</text>
</comment>
<gene>
    <name evidence="8" type="ORF">CONPUDRAFT_87599</name>
</gene>
<feature type="compositionally biased region" description="Acidic residues" evidence="6">
    <location>
        <begin position="303"/>
        <end position="363"/>
    </location>
</feature>
<evidence type="ECO:0000256" key="2">
    <source>
        <dbReference type="ARBA" id="ARBA00009368"/>
    </source>
</evidence>
<dbReference type="GO" id="GO:0016251">
    <property type="term" value="F:RNA polymerase II general transcription initiation factor activity"/>
    <property type="evidence" value="ECO:0007669"/>
    <property type="project" value="TreeGrafter"/>
</dbReference>
<accession>A0A5M3N2E5</accession>
<keyword evidence="3" id="KW-0805">Transcription regulation</keyword>
<evidence type="ECO:0000259" key="7">
    <source>
        <dbReference type="SMART" id="SM01370"/>
    </source>
</evidence>
<dbReference type="RefSeq" id="XP_007764699.1">
    <property type="nucleotide sequence ID" value="XM_007766509.1"/>
</dbReference>
<keyword evidence="5" id="KW-0539">Nucleus</keyword>
<dbReference type="GeneID" id="19211193"/>
<dbReference type="GO" id="GO:0051123">
    <property type="term" value="P:RNA polymerase II preinitiation complex assembly"/>
    <property type="evidence" value="ECO:0007669"/>
    <property type="project" value="TreeGrafter"/>
</dbReference>
<organism evidence="8 9">
    <name type="scientific">Coniophora puteana (strain RWD-64-598)</name>
    <name type="common">Brown rot fungus</name>
    <dbReference type="NCBI Taxonomy" id="741705"/>
    <lineage>
        <taxon>Eukaryota</taxon>
        <taxon>Fungi</taxon>
        <taxon>Dikarya</taxon>
        <taxon>Basidiomycota</taxon>
        <taxon>Agaricomycotina</taxon>
        <taxon>Agaricomycetes</taxon>
        <taxon>Agaricomycetidae</taxon>
        <taxon>Boletales</taxon>
        <taxon>Coniophorineae</taxon>
        <taxon>Coniophoraceae</taxon>
        <taxon>Coniophora</taxon>
    </lineage>
</organism>
<keyword evidence="4" id="KW-0804">Transcription</keyword>
<dbReference type="InterPro" id="IPR037817">
    <property type="entry name" value="TAF7"/>
</dbReference>
<evidence type="ECO:0000256" key="1">
    <source>
        <dbReference type="ARBA" id="ARBA00004123"/>
    </source>
</evidence>
<evidence type="ECO:0000313" key="8">
    <source>
        <dbReference type="EMBL" id="EIW85105.1"/>
    </source>
</evidence>
<proteinExistence type="inferred from homology"/>
<evidence type="ECO:0000256" key="6">
    <source>
        <dbReference type="SAM" id="MobiDB-lite"/>
    </source>
</evidence>
<dbReference type="OrthoDB" id="153872at2759"/>
<feature type="compositionally biased region" description="Acidic residues" evidence="6">
    <location>
        <begin position="1"/>
        <end position="12"/>
    </location>
</feature>
<feature type="domain" description="TAFII55 protein conserved region" evidence="7">
    <location>
        <begin position="107"/>
        <end position="257"/>
    </location>
</feature>
<dbReference type="CDD" id="cd08047">
    <property type="entry name" value="TAF7"/>
    <property type="match status" value="1"/>
</dbReference>
<dbReference type="EMBL" id="JH711574">
    <property type="protein sequence ID" value="EIW85105.1"/>
    <property type="molecule type" value="Genomic_DNA"/>
</dbReference>
<dbReference type="Pfam" id="PF04658">
    <property type="entry name" value="TAFII55_N"/>
    <property type="match status" value="1"/>
</dbReference>